<gene>
    <name evidence="2" type="ORF">AVDCRST_MAG11-808</name>
</gene>
<dbReference type="EMBL" id="CADCTU010000168">
    <property type="protein sequence ID" value="CAA9300731.1"/>
    <property type="molecule type" value="Genomic_DNA"/>
</dbReference>
<protein>
    <submittedName>
        <fullName evidence="2">D-alanyl-D-alanine carboxypeptidase</fullName>
        <ecNumber evidence="2">3.4.16.4</ecNumber>
    </submittedName>
</protein>
<evidence type="ECO:0000313" key="2">
    <source>
        <dbReference type="EMBL" id="CAA9300731.1"/>
    </source>
</evidence>
<feature type="region of interest" description="Disordered" evidence="1">
    <location>
        <begin position="1"/>
        <end position="253"/>
    </location>
</feature>
<accession>A0A6J4KBW7</accession>
<feature type="non-terminal residue" evidence="2">
    <location>
        <position position="1"/>
    </location>
</feature>
<name>A0A6J4KBW7_9BACT</name>
<dbReference type="AlphaFoldDB" id="A0A6J4KBW7"/>
<feature type="compositionally biased region" description="Basic and acidic residues" evidence="1">
    <location>
        <begin position="9"/>
        <end position="19"/>
    </location>
</feature>
<keyword evidence="2" id="KW-0645">Protease</keyword>
<feature type="non-terminal residue" evidence="2">
    <location>
        <position position="278"/>
    </location>
</feature>
<organism evidence="2">
    <name type="scientific">uncultured Gemmatimonadaceae bacterium</name>
    <dbReference type="NCBI Taxonomy" id="246130"/>
    <lineage>
        <taxon>Bacteria</taxon>
        <taxon>Pseudomonadati</taxon>
        <taxon>Gemmatimonadota</taxon>
        <taxon>Gemmatimonadia</taxon>
        <taxon>Gemmatimonadales</taxon>
        <taxon>Gemmatimonadaceae</taxon>
        <taxon>environmental samples</taxon>
    </lineage>
</organism>
<feature type="compositionally biased region" description="Basic residues" evidence="1">
    <location>
        <begin position="26"/>
        <end position="39"/>
    </location>
</feature>
<feature type="compositionally biased region" description="Basic and acidic residues" evidence="1">
    <location>
        <begin position="53"/>
        <end position="79"/>
    </location>
</feature>
<sequence length="278" mass="30300">RARPPGPRPGRDDRSREPDTGPPRPTARRRPALRPRHRAGTVESQPARGAAHRQPDQDHDRPARGRADLSTRSPEDHPYRPPLLGLGCRRTPPRSPRAHQRAASRTVARIGQRRGDSPGRPRRRLGATLRRGHEPARAGARPAVHALLLGLRPREGRPLVCRRSGRAGPRGPRAAADRSDRAPSRGRGAFPDPRREALPEHHEPAPAPAVPGDDRSQDRLHPARGPHVRGRGAPARSHPRRGAARLAGPECAGQADLRSCVRRGQAPRLSGRTAARAL</sequence>
<evidence type="ECO:0000256" key="1">
    <source>
        <dbReference type="SAM" id="MobiDB-lite"/>
    </source>
</evidence>
<dbReference type="EC" id="3.4.16.4" evidence="2"/>
<dbReference type="GO" id="GO:0009002">
    <property type="term" value="F:serine-type D-Ala-D-Ala carboxypeptidase activity"/>
    <property type="evidence" value="ECO:0007669"/>
    <property type="project" value="UniProtKB-EC"/>
</dbReference>
<keyword evidence="2" id="KW-0378">Hydrolase</keyword>
<feature type="compositionally biased region" description="Basic and acidic residues" evidence="1">
    <location>
        <begin position="192"/>
        <end position="204"/>
    </location>
</feature>
<proteinExistence type="predicted"/>
<reference evidence="2" key="1">
    <citation type="submission" date="2020-02" db="EMBL/GenBank/DDBJ databases">
        <authorList>
            <person name="Meier V. D."/>
        </authorList>
    </citation>
    <scope>NUCLEOTIDE SEQUENCE</scope>
    <source>
        <strain evidence="2">AVDCRST_MAG11</strain>
    </source>
</reference>
<feature type="compositionally biased region" description="Basic and acidic residues" evidence="1">
    <location>
        <begin position="212"/>
        <end position="221"/>
    </location>
</feature>
<keyword evidence="2" id="KW-0121">Carboxypeptidase</keyword>